<reference evidence="3 4" key="1">
    <citation type="submission" date="2014-03" db="EMBL/GenBank/DDBJ databases">
        <title>Draft Genome Sequences of Four Burkholderia Strains.</title>
        <authorList>
            <person name="Liu X.Y."/>
            <person name="Li C.X."/>
            <person name="Xu J.H."/>
        </authorList>
    </citation>
    <scope>NUCLEOTIDE SEQUENCE [LARGE SCALE GENOMIC DNA]</scope>
    <source>
        <strain evidence="3 4">DSM 50014</strain>
    </source>
</reference>
<protein>
    <submittedName>
        <fullName evidence="3">Uncharacterized protein</fullName>
    </submittedName>
</protein>
<evidence type="ECO:0000313" key="4">
    <source>
        <dbReference type="Proteomes" id="UP000027466"/>
    </source>
</evidence>
<gene>
    <name evidence="3" type="ORF">BG61_08805</name>
</gene>
<proteinExistence type="predicted"/>
<keyword evidence="2" id="KW-0472">Membrane</keyword>
<name>A0A069PP60_9BURK</name>
<dbReference type="EMBL" id="JFHC01000016">
    <property type="protein sequence ID" value="KDR42435.1"/>
    <property type="molecule type" value="Genomic_DNA"/>
</dbReference>
<sequence length="115" mass="12645">MRKRKSMPPSARDKRPGAPAPPLRRPLHPYLVLGAAVLLPGAGQVLNGMPTRALTMVFFMLSLGFVTMELAAPGRSFVGRHAGGLFIYAIAALDAYMIARYRWALFRHRLQAQAT</sequence>
<dbReference type="AlphaFoldDB" id="A0A069PP60"/>
<organism evidence="3 4">
    <name type="scientific">Caballeronia glathei</name>
    <dbReference type="NCBI Taxonomy" id="60547"/>
    <lineage>
        <taxon>Bacteria</taxon>
        <taxon>Pseudomonadati</taxon>
        <taxon>Pseudomonadota</taxon>
        <taxon>Betaproteobacteria</taxon>
        <taxon>Burkholderiales</taxon>
        <taxon>Burkholderiaceae</taxon>
        <taxon>Caballeronia</taxon>
    </lineage>
</organism>
<dbReference type="STRING" id="60547.GCA_000751215_05500"/>
<dbReference type="RefSeq" id="WP_232256391.1">
    <property type="nucleotide sequence ID" value="NZ_CADFFX010000022.1"/>
</dbReference>
<feature type="transmembrane region" description="Helical" evidence="2">
    <location>
        <begin position="84"/>
        <end position="103"/>
    </location>
</feature>
<keyword evidence="4" id="KW-1185">Reference proteome</keyword>
<keyword evidence="2" id="KW-1133">Transmembrane helix</keyword>
<keyword evidence="2" id="KW-0812">Transmembrane</keyword>
<evidence type="ECO:0000256" key="1">
    <source>
        <dbReference type="SAM" id="MobiDB-lite"/>
    </source>
</evidence>
<evidence type="ECO:0000313" key="3">
    <source>
        <dbReference type="EMBL" id="KDR42435.1"/>
    </source>
</evidence>
<comment type="caution">
    <text evidence="3">The sequence shown here is derived from an EMBL/GenBank/DDBJ whole genome shotgun (WGS) entry which is preliminary data.</text>
</comment>
<accession>A0A069PP60</accession>
<feature type="region of interest" description="Disordered" evidence="1">
    <location>
        <begin position="1"/>
        <end position="25"/>
    </location>
</feature>
<evidence type="ECO:0000256" key="2">
    <source>
        <dbReference type="SAM" id="Phobius"/>
    </source>
</evidence>
<feature type="transmembrane region" description="Helical" evidence="2">
    <location>
        <begin position="53"/>
        <end position="72"/>
    </location>
</feature>
<dbReference type="Proteomes" id="UP000027466">
    <property type="component" value="Unassembled WGS sequence"/>
</dbReference>